<feature type="domain" description="F5/8 type C" evidence="5">
    <location>
        <begin position="1487"/>
        <end position="1640"/>
    </location>
</feature>
<dbReference type="PROSITE" id="PS50022">
    <property type="entry name" value="FA58C_3"/>
    <property type="match status" value="2"/>
</dbReference>
<dbReference type="CDD" id="cd00146">
    <property type="entry name" value="PKD"/>
    <property type="match status" value="1"/>
</dbReference>
<comment type="caution">
    <text evidence="8">The sequence shown here is derived from an EMBL/GenBank/DDBJ whole genome shotgun (WGS) entry which is preliminary data.</text>
</comment>
<keyword evidence="2" id="KW-0963">Cytoplasm</keyword>
<dbReference type="CDD" id="cd04084">
    <property type="entry name" value="CBM6_xylanase-like"/>
    <property type="match status" value="1"/>
</dbReference>
<dbReference type="Pfam" id="PF18911">
    <property type="entry name" value="PKD_4"/>
    <property type="match status" value="1"/>
</dbReference>
<dbReference type="InterPro" id="IPR029062">
    <property type="entry name" value="Class_I_gatase-like"/>
</dbReference>
<dbReference type="Pfam" id="PF07995">
    <property type="entry name" value="GSDH"/>
    <property type="match status" value="1"/>
</dbReference>
<dbReference type="InterPro" id="IPR000421">
    <property type="entry name" value="FA58C"/>
</dbReference>
<dbReference type="Gene3D" id="2.120.10.30">
    <property type="entry name" value="TolB, C-terminal domain"/>
    <property type="match status" value="1"/>
</dbReference>
<dbReference type="InterPro" id="IPR000601">
    <property type="entry name" value="PKD_dom"/>
</dbReference>
<dbReference type="SUPFAM" id="SSF52317">
    <property type="entry name" value="Class I glutamine amidotransferase-like"/>
    <property type="match status" value="1"/>
</dbReference>
<dbReference type="SUPFAM" id="SSF50952">
    <property type="entry name" value="Soluble quinoprotein glucose dehydrogenase"/>
    <property type="match status" value="1"/>
</dbReference>
<dbReference type="PANTHER" id="PTHR40469">
    <property type="entry name" value="SECRETED GLYCOSYL HYDROLASE"/>
    <property type="match status" value="1"/>
</dbReference>
<dbReference type="InterPro" id="IPR011041">
    <property type="entry name" value="Quinoprot_gluc/sorb_DH_b-prop"/>
</dbReference>
<dbReference type="SMART" id="SM00606">
    <property type="entry name" value="CBD_IV"/>
    <property type="match status" value="1"/>
</dbReference>
<dbReference type="Pfam" id="PF03422">
    <property type="entry name" value="CBM_6"/>
    <property type="match status" value="1"/>
</dbReference>
<comment type="subcellular location">
    <subcellularLocation>
        <location evidence="1">Cytoplasm</location>
    </subcellularLocation>
</comment>
<evidence type="ECO:0000313" key="9">
    <source>
        <dbReference type="Proteomes" id="UP000630887"/>
    </source>
</evidence>
<dbReference type="Pfam" id="PF00754">
    <property type="entry name" value="F5_F8_type_C"/>
    <property type="match status" value="1"/>
</dbReference>
<sequence length="1642" mass="167704">MPLASPSLHPPLARLLRLLAVAVLAAAVGLLALPQRADAAPFSVLVFSKTAGFRHDSIPTGVTAIRNLGTANGFTVDATEDATAFNDANLAKYATVVFLSTTGDVLDATQQAAFERYIRAGGGFAGVHAAADTEYGWAWYGSLVGAYFSSHPAEQTATVKVEDPAHPSTAGLPPLWSRFDEWYSFQTNPRTNAHVLASLDERSYAPGGSAMGADHPVAWCKPYDGGRSWYTALGHTAAAYSDTNFLNHLLGGIRTAAGQVAGDCTATSTASFQKVSLDSNTSNPMELDVAADGRVFYIERDGRVQIIKPSTGTTVTALTLPVFTGNEDGLLGMRLDPGFASNGFVYLYYSPTTGTARNQLSRFTVSGDTISTATEKVLLQVNTQRNTCCHAGGSMTFDAAGNLYLATGDNTNPFESNGFAPLDERAGRSDFDSQKSSGNTNDLRGKVLRIRPQADGTYTVPSGNLFAPGTALTRPEIYAMGFRNPFRIGTDPATNTLYVADYGPDAGATDPNRGPEGTVEWNIVGQAGNYGWPYCIGANYAYNDYTFPSGPSGAKHNCAAPVNNSPNNTGLTNLPPAQPATVDYDYGGNPLFPEIGGGGAPMGGPVYRYNAASTSDRKWPQYFDGKAIFGEWNQNKLYTMQVTANGRSLVDINQLFGSMSFLRPMDLEFGPDGAMYLIEWGTGFGGNNADSGVYRIDYIAGDQNPIAVAAGNPTSGGVPLTVQFSSAGSRDPAGQPITYAWTFGDGGTSTAANPSHTYTAAGNYNAQLTVRDPGGRTAVANVPITVGNTAPTVTLTAPADGGFFAWGDQVRFTVTVTDPEDGTIDCSRVNVQYYLGHDAHAHPLQGYTGCTGVIQTSMGTGHGDDADIFAVIEAGYTDLGGGGAAPQTGRATVKLQPKHKQAEFFNSTGRAPGAIGGGDPGVQRETTTDTAGGFQNIGFIEDGDYWSYTPVNLRNITSARFRVASPGSGGRIEVRTGAPNGTLLGTATFGGTGGWQTFTDVTATLSASTTTAPLYLVAKNPAGDTGQGSIFNVNWVDFLGQGVADGSQLQITPGSLAFGSANVGTTTAAQTVTVSNPGTAAASIGSVTVSGQYTQTSTCGSSLAAGASCTMSVRFAPTAAGAQNGTLSVPNSTTASPLTVSLTGTGVSATTNLAIGAAMSASSSNGGFPASAANDDNTGSYWESNNNAFPQWLQADLGSAKQVSSVTLKLPPPSAWGARTQTLSISGSTDGTNFSTLKASAGYLFDPAAGNTATATFTTASVRYLRVTITANTGWPASQVAELQIFGGGSPPGSATLAANPTSVAFGSQNVGTTSGGSTVTITNTGTAAASISAVSASSQFAASGCTGTLNAGASCTVTVTFSPTSAGAKTGTLTVASNASNPSLTVNLTGTGTTVQTPATLSANPASIAYPNTNVGSTVTRTTQISNTGGTTASISSVTVSGTGFSLSANGCGSALAPGANCTVTVAFAPTSAGGKTGTLTVASSASNPSLAVGLTGTGTTVTSSNLALGKPVTAGHVQNYVPGNAVDGDANSYWESPNNAFPQSITVDLGGSASLSSIVLKLPSAWGARTQTLSVLGSTNGSTFTTIVGSAAYQFTPSGNTVTITLPANTTARHVRLTFTANTGWPAAQLSDFQVIGAPA</sequence>
<evidence type="ECO:0000259" key="5">
    <source>
        <dbReference type="PROSITE" id="PS50022"/>
    </source>
</evidence>
<feature type="domain" description="CBM6" evidence="7">
    <location>
        <begin position="898"/>
        <end position="1039"/>
    </location>
</feature>
<dbReference type="GO" id="GO:0030246">
    <property type="term" value="F:carbohydrate binding"/>
    <property type="evidence" value="ECO:0007669"/>
    <property type="project" value="InterPro"/>
</dbReference>
<dbReference type="SUPFAM" id="SSF49785">
    <property type="entry name" value="Galactose-binding domain-like"/>
    <property type="match status" value="3"/>
</dbReference>
<proteinExistence type="predicted"/>
<dbReference type="EMBL" id="BONI01000005">
    <property type="protein sequence ID" value="GIG04072.1"/>
    <property type="molecule type" value="Genomic_DNA"/>
</dbReference>
<keyword evidence="3" id="KW-0732">Signal</keyword>
<evidence type="ECO:0008006" key="10">
    <source>
        <dbReference type="Google" id="ProtNLM"/>
    </source>
</evidence>
<dbReference type="PROSITE" id="PS51175">
    <property type="entry name" value="CBM6"/>
    <property type="match status" value="1"/>
</dbReference>
<dbReference type="SMART" id="SM00231">
    <property type="entry name" value="FA58C"/>
    <property type="match status" value="2"/>
</dbReference>
<feature type="domain" description="PKD" evidence="6">
    <location>
        <begin position="705"/>
        <end position="786"/>
    </location>
</feature>
<dbReference type="NCBIfam" id="NF012200">
    <property type="entry name" value="choice_anch_D"/>
    <property type="match status" value="3"/>
</dbReference>
<reference evidence="8 9" key="1">
    <citation type="submission" date="2021-01" db="EMBL/GenBank/DDBJ databases">
        <title>Whole genome shotgun sequence of Catellatospora coxensis NBRC 107359.</title>
        <authorList>
            <person name="Komaki H."/>
            <person name="Tamura T."/>
        </authorList>
    </citation>
    <scope>NUCLEOTIDE SEQUENCE [LARGE SCALE GENOMIC DNA]</scope>
    <source>
        <strain evidence="8 9">NBRC 107359</strain>
    </source>
</reference>
<name>A0A8J3KQ67_9ACTN</name>
<dbReference type="Gene3D" id="2.60.40.10">
    <property type="entry name" value="Immunoglobulins"/>
    <property type="match status" value="4"/>
</dbReference>
<dbReference type="InterPro" id="IPR022409">
    <property type="entry name" value="PKD/Chitinase_dom"/>
</dbReference>
<dbReference type="Pfam" id="PF22633">
    <property type="entry name" value="F5_F8_type_C_2"/>
    <property type="match status" value="1"/>
</dbReference>
<protein>
    <recommendedName>
        <fullName evidence="10">Glucose/arabinose dehydrogenase</fullName>
    </recommendedName>
</protein>
<dbReference type="InterPro" id="IPR005084">
    <property type="entry name" value="CBM6"/>
</dbReference>
<evidence type="ECO:0000259" key="7">
    <source>
        <dbReference type="PROSITE" id="PS51175"/>
    </source>
</evidence>
<dbReference type="InterPro" id="IPR035986">
    <property type="entry name" value="PKD_dom_sf"/>
</dbReference>
<dbReference type="PANTHER" id="PTHR40469:SF2">
    <property type="entry name" value="GALACTOSE-BINDING DOMAIN-LIKE SUPERFAMILY PROTEIN"/>
    <property type="match status" value="1"/>
</dbReference>
<dbReference type="InterPro" id="IPR013783">
    <property type="entry name" value="Ig-like_fold"/>
</dbReference>
<evidence type="ECO:0000256" key="3">
    <source>
        <dbReference type="ARBA" id="ARBA00022729"/>
    </source>
</evidence>
<organism evidence="8 9">
    <name type="scientific">Catellatospora coxensis</name>
    <dbReference type="NCBI Taxonomy" id="310354"/>
    <lineage>
        <taxon>Bacteria</taxon>
        <taxon>Bacillati</taxon>
        <taxon>Actinomycetota</taxon>
        <taxon>Actinomycetes</taxon>
        <taxon>Micromonosporales</taxon>
        <taxon>Micromonosporaceae</taxon>
        <taxon>Catellatospora</taxon>
    </lineage>
</organism>
<dbReference type="GO" id="GO:0005975">
    <property type="term" value="P:carbohydrate metabolic process"/>
    <property type="evidence" value="ECO:0007669"/>
    <property type="project" value="UniProtKB-ARBA"/>
</dbReference>
<feature type="domain" description="F5/8 type C" evidence="5">
    <location>
        <begin position="1135"/>
        <end position="1288"/>
    </location>
</feature>
<dbReference type="SMART" id="SM00089">
    <property type="entry name" value="PKD"/>
    <property type="match status" value="1"/>
</dbReference>
<dbReference type="InterPro" id="IPR011042">
    <property type="entry name" value="6-blade_b-propeller_TolB-like"/>
</dbReference>
<dbReference type="Pfam" id="PF15780">
    <property type="entry name" value="ASH"/>
    <property type="match status" value="3"/>
</dbReference>
<feature type="region of interest" description="Disordered" evidence="4">
    <location>
        <begin position="415"/>
        <end position="444"/>
    </location>
</feature>
<dbReference type="PROSITE" id="PS50093">
    <property type="entry name" value="PKD"/>
    <property type="match status" value="1"/>
</dbReference>
<evidence type="ECO:0000256" key="1">
    <source>
        <dbReference type="ARBA" id="ARBA00004496"/>
    </source>
</evidence>
<keyword evidence="9" id="KW-1185">Reference proteome</keyword>
<dbReference type="InterPro" id="IPR008979">
    <property type="entry name" value="Galactose-bd-like_sf"/>
</dbReference>
<dbReference type="Proteomes" id="UP000630887">
    <property type="component" value="Unassembled WGS sequence"/>
</dbReference>
<dbReference type="FunFam" id="2.60.40.10:FF:000270">
    <property type="entry name" value="Cell surface protein"/>
    <property type="match status" value="1"/>
</dbReference>
<evidence type="ECO:0000256" key="2">
    <source>
        <dbReference type="ARBA" id="ARBA00022490"/>
    </source>
</evidence>
<dbReference type="InterPro" id="IPR012938">
    <property type="entry name" value="Glc/Sorbosone_DH"/>
</dbReference>
<dbReference type="InterPro" id="IPR029010">
    <property type="entry name" value="ThuA-like"/>
</dbReference>
<dbReference type="RefSeq" id="WP_203688573.1">
    <property type="nucleotide sequence ID" value="NZ_BAAALC010000011.1"/>
</dbReference>
<dbReference type="SUPFAM" id="SSF49299">
    <property type="entry name" value="PKD domain"/>
    <property type="match status" value="1"/>
</dbReference>
<evidence type="ECO:0000313" key="8">
    <source>
        <dbReference type="EMBL" id="GIG04072.1"/>
    </source>
</evidence>
<dbReference type="InterPro" id="IPR031549">
    <property type="entry name" value="ASH"/>
</dbReference>
<dbReference type="Gene3D" id="3.40.50.880">
    <property type="match status" value="1"/>
</dbReference>
<evidence type="ECO:0000256" key="4">
    <source>
        <dbReference type="SAM" id="MobiDB-lite"/>
    </source>
</evidence>
<evidence type="ECO:0000259" key="6">
    <source>
        <dbReference type="PROSITE" id="PS50093"/>
    </source>
</evidence>
<dbReference type="Pfam" id="PF06283">
    <property type="entry name" value="ThuA"/>
    <property type="match status" value="1"/>
</dbReference>
<dbReference type="GO" id="GO:0005737">
    <property type="term" value="C:cytoplasm"/>
    <property type="evidence" value="ECO:0007669"/>
    <property type="project" value="UniProtKB-SubCell"/>
</dbReference>
<accession>A0A8J3KQ67</accession>
<dbReference type="InterPro" id="IPR006584">
    <property type="entry name" value="Cellulose-bd_IV"/>
</dbReference>
<feature type="compositionally biased region" description="Basic and acidic residues" evidence="4">
    <location>
        <begin position="422"/>
        <end position="433"/>
    </location>
</feature>
<gene>
    <name evidence="8" type="ORF">Cco03nite_07720</name>
</gene>
<dbReference type="Gene3D" id="2.60.120.260">
    <property type="entry name" value="Galactose-binding domain-like"/>
    <property type="match status" value="3"/>
</dbReference>